<dbReference type="InterPro" id="IPR005135">
    <property type="entry name" value="Endo/exonuclease/phosphatase"/>
</dbReference>
<dbReference type="InterPro" id="IPR004843">
    <property type="entry name" value="Calcineurin-like_PHP"/>
</dbReference>
<dbReference type="Pfam" id="PF00149">
    <property type="entry name" value="Metallophos"/>
    <property type="match status" value="1"/>
</dbReference>
<dbReference type="Gene3D" id="2.60.40.380">
    <property type="entry name" value="Purple acid phosphatase-like, N-terminal"/>
    <property type="match status" value="1"/>
</dbReference>
<dbReference type="EMBL" id="CYXP01000001">
    <property type="protein sequence ID" value="CUM85179.1"/>
    <property type="molecule type" value="Genomic_DNA"/>
</dbReference>
<dbReference type="GO" id="GO:0006506">
    <property type="term" value="P:GPI anchor biosynthetic process"/>
    <property type="evidence" value="ECO:0007669"/>
    <property type="project" value="TreeGrafter"/>
</dbReference>
<proteinExistence type="predicted"/>
<dbReference type="PANTHER" id="PTHR14859">
    <property type="entry name" value="CALCOFLUOR WHITE HYPERSENSITIVE PROTEIN PRECURSOR"/>
    <property type="match status" value="1"/>
</dbReference>
<evidence type="ECO:0000259" key="3">
    <source>
        <dbReference type="Pfam" id="PF00149"/>
    </source>
</evidence>
<feature type="domain" description="Purple acid phosphatase N-terminal" evidence="5">
    <location>
        <begin position="280"/>
        <end position="349"/>
    </location>
</feature>
<feature type="domain" description="Calcineurin-like phosphoesterase" evidence="3">
    <location>
        <begin position="383"/>
        <end position="574"/>
    </location>
</feature>
<evidence type="ECO:0000313" key="6">
    <source>
        <dbReference type="EMBL" id="CUM85179.1"/>
    </source>
</evidence>
<name>A0A173S5Z2_PARDI</name>
<evidence type="ECO:0000259" key="5">
    <source>
        <dbReference type="Pfam" id="PF16656"/>
    </source>
</evidence>
<organism evidence="6 7">
    <name type="scientific">Parabacteroides distasonis</name>
    <dbReference type="NCBI Taxonomy" id="823"/>
    <lineage>
        <taxon>Bacteria</taxon>
        <taxon>Pseudomonadati</taxon>
        <taxon>Bacteroidota</taxon>
        <taxon>Bacteroidia</taxon>
        <taxon>Bacteroidales</taxon>
        <taxon>Tannerellaceae</taxon>
        <taxon>Parabacteroides</taxon>
    </lineage>
</organism>
<reference evidence="6 7" key="1">
    <citation type="submission" date="2015-09" db="EMBL/GenBank/DDBJ databases">
        <authorList>
            <consortium name="Pathogen Informatics"/>
        </authorList>
    </citation>
    <scope>NUCLEOTIDE SEQUENCE [LARGE SCALE GENOMIC DNA]</scope>
    <source>
        <strain evidence="6 7">2789STDY5608872</strain>
    </source>
</reference>
<evidence type="ECO:0000259" key="4">
    <source>
        <dbReference type="Pfam" id="PF03372"/>
    </source>
</evidence>
<sequence>MNINIRSNPMRKWFIWAIVMIGCLPINKALAQQSGDAERNTLRIMSYNIRNGRGMDEVTDLGRIADAICKVAPDVVAVQEVDSVTGRSGGIDVLRTLGERTLMFPTYAPAIDFDGGKYGVGMLSKEKPVSYRYIALPGREEERVLLWVEFERYIFCCTHLSLTPEDRMLSLPILRREAAFAHKPLFIAGDWNATAHSPFITEISKDFLLLSNPKQATFPAFTPDSCLDYIAGYVKNGQPFTRLSAWVPEEAVASDHRPVVTEVRLKAKPEEIFYAAPYLQNPTEGGITVMWQTHVPTYSWVEYGTDTLNLKKARTIVDGQVICNGLHNKIRLTDLRPGQTYYYRVCSQEIMLYQAYKKEFGETAVSPFYTFKVPSASQEDFTALIFNDLHKQIPTLDALYGQVRDIPYDFVVFNGDCIDDPANEKEALYHLAYLCGKVGASHVPAFFLRGNHEIRNAYSIGLRALFDYVGDKTYGAFSWGNTRFVMLDCGEDKPDSTWVYYGLNDFTGLRKDQVNFLSKELNGKEFKQASKRVLLNHIPIYGNGDAYEPCPELWGSLLAKAPFNVNISAHTHQYAFHPKGSLGNNFPVIIGGGYKLDSATVMVLRKKGNEMSVRVLNARGETLLDLKL</sequence>
<dbReference type="InterPro" id="IPR015914">
    <property type="entry name" value="PAPs_N"/>
</dbReference>
<dbReference type="SUPFAM" id="SSF49363">
    <property type="entry name" value="Purple acid phosphatase, N-terminal domain"/>
    <property type="match status" value="1"/>
</dbReference>
<dbReference type="SUPFAM" id="SSF56219">
    <property type="entry name" value="DNase I-like"/>
    <property type="match status" value="1"/>
</dbReference>
<dbReference type="Proteomes" id="UP000095591">
    <property type="component" value="Unassembled WGS sequence"/>
</dbReference>
<dbReference type="InterPro" id="IPR051916">
    <property type="entry name" value="GPI-anchor_lipid_remodeler"/>
</dbReference>
<feature type="signal peptide" evidence="2">
    <location>
        <begin position="1"/>
        <end position="31"/>
    </location>
</feature>
<evidence type="ECO:0000256" key="1">
    <source>
        <dbReference type="ARBA" id="ARBA00022729"/>
    </source>
</evidence>
<gene>
    <name evidence="6" type="ORF">ERS852429_00891</name>
</gene>
<dbReference type="RefSeq" id="WP_044545584.1">
    <property type="nucleotide sequence ID" value="NZ_CDRH01000301.1"/>
</dbReference>
<dbReference type="GO" id="GO:0046872">
    <property type="term" value="F:metal ion binding"/>
    <property type="evidence" value="ECO:0007669"/>
    <property type="project" value="InterPro"/>
</dbReference>
<dbReference type="SUPFAM" id="SSF56300">
    <property type="entry name" value="Metallo-dependent phosphatases"/>
    <property type="match status" value="1"/>
</dbReference>
<dbReference type="PANTHER" id="PTHR14859:SF15">
    <property type="entry name" value="ENDONUCLEASE_EXONUCLEASE_PHOSPHATASE DOMAIN-CONTAINING PROTEIN"/>
    <property type="match status" value="1"/>
</dbReference>
<dbReference type="Gene3D" id="3.60.21.10">
    <property type="match status" value="1"/>
</dbReference>
<dbReference type="Pfam" id="PF16656">
    <property type="entry name" value="Pur_ac_phosph_N"/>
    <property type="match status" value="1"/>
</dbReference>
<dbReference type="GO" id="GO:0003993">
    <property type="term" value="F:acid phosphatase activity"/>
    <property type="evidence" value="ECO:0007669"/>
    <property type="project" value="InterPro"/>
</dbReference>
<protein>
    <submittedName>
        <fullName evidence="6">Uncharacterized protein conserved in bacteria</fullName>
    </submittedName>
</protein>
<accession>A0A173S5Z2</accession>
<feature type="domain" description="Endonuclease/exonuclease/phosphatase" evidence="4">
    <location>
        <begin position="45"/>
        <end position="256"/>
    </location>
</feature>
<dbReference type="Gene3D" id="3.60.10.10">
    <property type="entry name" value="Endonuclease/exonuclease/phosphatase"/>
    <property type="match status" value="1"/>
</dbReference>
<evidence type="ECO:0000313" key="7">
    <source>
        <dbReference type="Proteomes" id="UP000095591"/>
    </source>
</evidence>
<dbReference type="InterPro" id="IPR008963">
    <property type="entry name" value="Purple_acid_Pase-like_N"/>
</dbReference>
<dbReference type="AlphaFoldDB" id="A0A173S5Z2"/>
<keyword evidence="1 2" id="KW-0732">Signal</keyword>
<dbReference type="InterPro" id="IPR036691">
    <property type="entry name" value="Endo/exonu/phosph_ase_sf"/>
</dbReference>
<feature type="chain" id="PRO_5008011298" evidence="2">
    <location>
        <begin position="32"/>
        <end position="628"/>
    </location>
</feature>
<dbReference type="GO" id="GO:0016020">
    <property type="term" value="C:membrane"/>
    <property type="evidence" value="ECO:0007669"/>
    <property type="project" value="GOC"/>
</dbReference>
<evidence type="ECO:0000256" key="2">
    <source>
        <dbReference type="SAM" id="SignalP"/>
    </source>
</evidence>
<dbReference type="Pfam" id="PF03372">
    <property type="entry name" value="Exo_endo_phos"/>
    <property type="match status" value="1"/>
</dbReference>
<dbReference type="PROSITE" id="PS51257">
    <property type="entry name" value="PROKAR_LIPOPROTEIN"/>
    <property type="match status" value="1"/>
</dbReference>
<dbReference type="InterPro" id="IPR029052">
    <property type="entry name" value="Metallo-depent_PP-like"/>
</dbReference>